<proteinExistence type="predicted"/>
<dbReference type="NCBIfam" id="NF003841">
    <property type="entry name" value="PRK05421.1-3"/>
    <property type="match status" value="1"/>
</dbReference>
<dbReference type="OrthoDB" id="9793162at2"/>
<evidence type="ECO:0000313" key="3">
    <source>
        <dbReference type="EMBL" id="EKW9777517.1"/>
    </source>
</evidence>
<dbReference type="GO" id="GO:0004519">
    <property type="term" value="F:endonuclease activity"/>
    <property type="evidence" value="ECO:0007669"/>
    <property type="project" value="UniProtKB-KW"/>
</dbReference>
<dbReference type="Proteomes" id="UP000195540">
    <property type="component" value="Chromosome"/>
</dbReference>
<evidence type="ECO:0000313" key="7">
    <source>
        <dbReference type="Proteomes" id="UP001171165"/>
    </source>
</evidence>
<dbReference type="Proteomes" id="UP001171165">
    <property type="component" value="Unassembled WGS sequence"/>
</dbReference>
<dbReference type="SUPFAM" id="SSF56219">
    <property type="entry name" value="DNase I-like"/>
    <property type="match status" value="1"/>
</dbReference>
<dbReference type="Gene3D" id="3.60.10.10">
    <property type="entry name" value="Endonuclease/exonuclease/phosphatase"/>
    <property type="match status" value="1"/>
</dbReference>
<reference evidence="2 5" key="1">
    <citation type="submission" date="2017-05" db="EMBL/GenBank/DDBJ databases">
        <title>Whole genome sequencing of Proteus mirabilis AR_0155.</title>
        <authorList>
            <person name="Conlan S."/>
            <person name="Thomas P.J."/>
            <person name="Mullikin J."/>
            <person name="Frank K.M."/>
            <person name="Segre J.A."/>
        </authorList>
    </citation>
    <scope>NUCLEOTIDE SEQUENCE [LARGE SCALE GENOMIC DNA]</scope>
    <source>
        <strain evidence="2 5">AR_0155</strain>
    </source>
</reference>
<evidence type="ECO:0000313" key="6">
    <source>
        <dbReference type="Proteomes" id="UP000251485"/>
    </source>
</evidence>
<dbReference type="AlphaFoldDB" id="A0A1Z1SSZ0"/>
<feature type="domain" description="Endonuclease/exonuclease/phosphatase" evidence="1">
    <location>
        <begin position="49"/>
        <end position="253"/>
    </location>
</feature>
<evidence type="ECO:0000313" key="5">
    <source>
        <dbReference type="Proteomes" id="UP000195540"/>
    </source>
</evidence>
<dbReference type="GeneID" id="6801051"/>
<dbReference type="Pfam" id="PF03372">
    <property type="entry name" value="Exo_endo_phos"/>
    <property type="match status" value="1"/>
</dbReference>
<accession>A0A1Z1SSZ0</accession>
<dbReference type="EMBL" id="ABKSPD020000015">
    <property type="protein sequence ID" value="EKW9777517.1"/>
    <property type="molecule type" value="Genomic_DNA"/>
</dbReference>
<keyword evidence="3" id="KW-0255">Endonuclease</keyword>
<dbReference type="NCBIfam" id="NF003840">
    <property type="entry name" value="PRK05421.1-2"/>
    <property type="match status" value="1"/>
</dbReference>
<keyword evidence="3" id="KW-0378">Hydrolase</keyword>
<dbReference type="OMA" id="HAINFSF"/>
<dbReference type="RefSeq" id="WP_004244368.1">
    <property type="nucleotide sequence ID" value="NZ_ABFDCH020000172.1"/>
</dbReference>
<dbReference type="NCBIfam" id="NF003839">
    <property type="entry name" value="PRK05421.1-1"/>
    <property type="match status" value="1"/>
</dbReference>
<sequence length="261" mass="29603">MAKKPTYSVRFVAGQPVERIEPSLPLGQIEEMLPIGMPLYTEGTLKIAVWNIYKQQRVNWRSMLETLATDTQLLLLQEAQTTPELVRFAGKNHLIADQVPALAFQQHPAGVMTLSSSHPIYCCPLREKEPFLRLAKSALITVYPLITGEHLMVINVHAINFSFGVDVYQRQLNSLSTHIIDHKGPVILAGDFNAWSRPRVNVLKRFARRLKLKEVIFEKDLRTRAFGKPLDYIFYRGLSLNKAEILITDASDHNPLVATFS</sequence>
<evidence type="ECO:0000313" key="4">
    <source>
        <dbReference type="EMBL" id="SPY94851.1"/>
    </source>
</evidence>
<name>A0A1Z1SSZ0_PROMI</name>
<dbReference type="InterPro" id="IPR005135">
    <property type="entry name" value="Endo/exonuclease/phosphatase"/>
</dbReference>
<dbReference type="Proteomes" id="UP000251485">
    <property type="component" value="Unassembled WGS sequence"/>
</dbReference>
<reference evidence="4 6" key="2">
    <citation type="submission" date="2018-06" db="EMBL/GenBank/DDBJ databases">
        <authorList>
            <consortium name="Pathogen Informatics"/>
            <person name="Doyle S."/>
        </authorList>
    </citation>
    <scope>NUCLEOTIDE SEQUENCE [LARGE SCALE GENOMIC DNA]</scope>
    <source>
        <strain evidence="4 6">NCTC10975</strain>
    </source>
</reference>
<dbReference type="STRING" id="584.AOUC001_03525"/>
<protein>
    <submittedName>
        <fullName evidence="2">EEP domain-containing protein</fullName>
    </submittedName>
    <submittedName>
        <fullName evidence="3">Endonuclease/exonuclease/phosphatase family protein</fullName>
    </submittedName>
    <submittedName>
        <fullName evidence="4">Uncharacterized protein conserved in bacteria</fullName>
    </submittedName>
</protein>
<dbReference type="KEGG" id="pvl:AOB99_13200"/>
<gene>
    <name evidence="2" type="ORF">AM402_06405</name>
    <name evidence="4" type="ORF">NCTC10975_01206</name>
    <name evidence="3" type="ORF">PW210_003387</name>
</gene>
<organism evidence="3 7">
    <name type="scientific">Proteus mirabilis</name>
    <dbReference type="NCBI Taxonomy" id="584"/>
    <lineage>
        <taxon>Bacteria</taxon>
        <taxon>Pseudomonadati</taxon>
        <taxon>Pseudomonadota</taxon>
        <taxon>Gammaproteobacteria</taxon>
        <taxon>Enterobacterales</taxon>
        <taxon>Morganellaceae</taxon>
        <taxon>Proteus</taxon>
    </lineage>
</organism>
<dbReference type="EMBL" id="CP021694">
    <property type="protein sequence ID" value="ARX33792.1"/>
    <property type="molecule type" value="Genomic_DNA"/>
</dbReference>
<dbReference type="InterPro" id="IPR036691">
    <property type="entry name" value="Endo/exonu/phosph_ase_sf"/>
</dbReference>
<dbReference type="NCBIfam" id="NF003842">
    <property type="entry name" value="PRK05421.1-4"/>
    <property type="match status" value="1"/>
</dbReference>
<reference evidence="3" key="3">
    <citation type="submission" date="2023-06" db="EMBL/GenBank/DDBJ databases">
        <authorList>
            <consortium name="Clinical and Environmental Microbiology Branch: Whole genome sequencing antimicrobial resistance pathogens in the healthcare setting"/>
        </authorList>
    </citation>
    <scope>NUCLEOTIDE SEQUENCE</scope>
    <source>
        <strain evidence="3">Microbial</strain>
    </source>
</reference>
<evidence type="ECO:0000259" key="1">
    <source>
        <dbReference type="Pfam" id="PF03372"/>
    </source>
</evidence>
<evidence type="ECO:0000313" key="2">
    <source>
        <dbReference type="EMBL" id="ARX33792.1"/>
    </source>
</evidence>
<dbReference type="EMBL" id="UAUE01000006">
    <property type="protein sequence ID" value="SPY94851.1"/>
    <property type="molecule type" value="Genomic_DNA"/>
</dbReference>
<keyword evidence="3" id="KW-0540">Nuclease</keyword>